<keyword evidence="3" id="KW-1185">Reference proteome</keyword>
<proteinExistence type="predicted"/>
<evidence type="ECO:0000313" key="3">
    <source>
        <dbReference type="Proteomes" id="UP001595604"/>
    </source>
</evidence>
<dbReference type="Gene3D" id="3.10.450.50">
    <property type="match status" value="1"/>
</dbReference>
<dbReference type="InterPro" id="IPR037401">
    <property type="entry name" value="SnoaL-like"/>
</dbReference>
<comment type="caution">
    <text evidence="2">The sequence shown here is derived from an EMBL/GenBank/DDBJ whole genome shotgun (WGS) entry which is preliminary data.</text>
</comment>
<feature type="domain" description="SnoaL-like" evidence="1">
    <location>
        <begin position="6"/>
        <end position="145"/>
    </location>
</feature>
<dbReference type="Proteomes" id="UP001595604">
    <property type="component" value="Unassembled WGS sequence"/>
</dbReference>
<dbReference type="SUPFAM" id="SSF54427">
    <property type="entry name" value="NTF2-like"/>
    <property type="match status" value="1"/>
</dbReference>
<name>A0ABV7IKT8_9SPHN</name>
<evidence type="ECO:0000259" key="1">
    <source>
        <dbReference type="Pfam" id="PF13577"/>
    </source>
</evidence>
<dbReference type="InterPro" id="IPR032710">
    <property type="entry name" value="NTF2-like_dom_sf"/>
</dbReference>
<accession>A0ABV7IKT8</accession>
<dbReference type="RefSeq" id="WP_379508234.1">
    <property type="nucleotide sequence ID" value="NZ_JBHRTQ010000001.1"/>
</dbReference>
<evidence type="ECO:0000313" key="2">
    <source>
        <dbReference type="EMBL" id="MFC3172839.1"/>
    </source>
</evidence>
<organism evidence="2 3">
    <name type="scientific">Novosphingobium bradum</name>
    <dbReference type="NCBI Taxonomy" id="1737444"/>
    <lineage>
        <taxon>Bacteria</taxon>
        <taxon>Pseudomonadati</taxon>
        <taxon>Pseudomonadota</taxon>
        <taxon>Alphaproteobacteria</taxon>
        <taxon>Sphingomonadales</taxon>
        <taxon>Sphingomonadaceae</taxon>
        <taxon>Novosphingobium</taxon>
    </lineage>
</organism>
<gene>
    <name evidence="2" type="ORF">ACFOD9_01090</name>
</gene>
<dbReference type="Pfam" id="PF13577">
    <property type="entry name" value="SnoaL_4"/>
    <property type="match status" value="1"/>
</dbReference>
<reference evidence="3" key="1">
    <citation type="journal article" date="2019" name="Int. J. Syst. Evol. Microbiol.">
        <title>The Global Catalogue of Microorganisms (GCM) 10K type strain sequencing project: providing services to taxonomists for standard genome sequencing and annotation.</title>
        <authorList>
            <consortium name="The Broad Institute Genomics Platform"/>
            <consortium name="The Broad Institute Genome Sequencing Center for Infectious Disease"/>
            <person name="Wu L."/>
            <person name="Ma J."/>
        </authorList>
    </citation>
    <scope>NUCLEOTIDE SEQUENCE [LARGE SCALE GENOMIC DNA]</scope>
    <source>
        <strain evidence="3">KCTC 42984</strain>
    </source>
</reference>
<dbReference type="EMBL" id="JBHRTQ010000001">
    <property type="protein sequence ID" value="MFC3172839.1"/>
    <property type="molecule type" value="Genomic_DNA"/>
</dbReference>
<protein>
    <submittedName>
        <fullName evidence="2">Nuclear transport factor 2 family protein</fullName>
    </submittedName>
</protein>
<sequence>MDDLQRLVAIEHIRRAKTRYWNGMDFRDPALLRSAFADGPVVLDYRGRPDGPIEGNHFTRAEDCVEWLARVLAPYASSHQGHSVEVDFLSDDEALATWSFSDNFWFKGEDEALILPSLGREYHSWGHYFDRYVRVPQGGWVIAATRFQPIHIDRP</sequence>